<reference evidence="1 2" key="1">
    <citation type="submission" date="2024-02" db="EMBL/GenBank/DDBJ databases">
        <title>De novo assembly and annotation of 12 fungi associated with fruit tree decline syndrome in Ontario, Canada.</title>
        <authorList>
            <person name="Sulman M."/>
            <person name="Ellouze W."/>
            <person name="Ilyukhin E."/>
        </authorList>
    </citation>
    <scope>NUCLEOTIDE SEQUENCE [LARGE SCALE GENOMIC DNA]</scope>
    <source>
        <strain evidence="1 2">M11/M66-122</strain>
    </source>
</reference>
<evidence type="ECO:0000313" key="1">
    <source>
        <dbReference type="EMBL" id="KAK7750790.1"/>
    </source>
</evidence>
<evidence type="ECO:0008006" key="3">
    <source>
        <dbReference type="Google" id="ProtNLM"/>
    </source>
</evidence>
<evidence type="ECO:0000313" key="2">
    <source>
        <dbReference type="Proteomes" id="UP001320420"/>
    </source>
</evidence>
<keyword evidence="2" id="KW-1185">Reference proteome</keyword>
<dbReference type="Proteomes" id="UP001320420">
    <property type="component" value="Unassembled WGS sequence"/>
</dbReference>
<accession>A0AAN9UR58</accession>
<dbReference type="EMBL" id="JAKJXP020000059">
    <property type="protein sequence ID" value="KAK7750790.1"/>
    <property type="molecule type" value="Genomic_DNA"/>
</dbReference>
<gene>
    <name evidence="1" type="ORF">SLS62_007343</name>
</gene>
<organism evidence="1 2">
    <name type="scientific">Diatrype stigma</name>
    <dbReference type="NCBI Taxonomy" id="117547"/>
    <lineage>
        <taxon>Eukaryota</taxon>
        <taxon>Fungi</taxon>
        <taxon>Dikarya</taxon>
        <taxon>Ascomycota</taxon>
        <taxon>Pezizomycotina</taxon>
        <taxon>Sordariomycetes</taxon>
        <taxon>Xylariomycetidae</taxon>
        <taxon>Xylariales</taxon>
        <taxon>Diatrypaceae</taxon>
        <taxon>Diatrype</taxon>
    </lineage>
</organism>
<dbReference type="InterPro" id="IPR052523">
    <property type="entry name" value="Trichothecene_AcTrans"/>
</dbReference>
<dbReference type="PANTHER" id="PTHR42791:SF1">
    <property type="entry name" value="N-ACETYLTRANSFERASE DOMAIN-CONTAINING PROTEIN"/>
    <property type="match status" value="1"/>
</dbReference>
<proteinExistence type="predicted"/>
<dbReference type="PANTHER" id="PTHR42791">
    <property type="entry name" value="GNAT FAMILY ACETYLTRANSFERASE"/>
    <property type="match status" value="1"/>
</dbReference>
<sequence length="257" mass="28523">MVAGSLPLNALNFTKRVVRFETTSDFCSRPITTGTSKQYIQRLALVNSRASVSAPLTIAFEGEKLKPPETIESLGPEGLRQILYDGSVARLTAKVSNGAFIAEAGDFAAAACWEPESIREGPRADMSPELAAKATRPIFAEFTERVEVVKQARLRPVAERMSQGRFWHLNMLARDPGVPYVQGAVRAVLVPFLERFTSEDGEGGPAPIWLETDTERARSIYAHFGFREVGAWEVRGVKIWAMMYTREPEFNPIENTT</sequence>
<dbReference type="AlphaFoldDB" id="A0AAN9UR58"/>
<name>A0AAN9UR58_9PEZI</name>
<protein>
    <recommendedName>
        <fullName evidence="3">N-acetyltransferase domain-containing protein</fullName>
    </recommendedName>
</protein>
<comment type="caution">
    <text evidence="1">The sequence shown here is derived from an EMBL/GenBank/DDBJ whole genome shotgun (WGS) entry which is preliminary data.</text>
</comment>
<dbReference type="Gene3D" id="3.40.630.30">
    <property type="match status" value="1"/>
</dbReference>